<dbReference type="PANTHER" id="PTHR35276">
    <property type="entry name" value="S-ADENOSYL-L-METHIONINE-DEPENDENT METHYLTRANSFERASES SUPERFAMILY PROTEIN"/>
    <property type="match status" value="1"/>
</dbReference>
<dbReference type="InterPro" id="IPR029063">
    <property type="entry name" value="SAM-dependent_MTases_sf"/>
</dbReference>
<evidence type="ECO:0000313" key="2">
    <source>
        <dbReference type="Proteomes" id="UP001148125"/>
    </source>
</evidence>
<dbReference type="EMBL" id="JAOTPO010000019">
    <property type="protein sequence ID" value="MDE5415682.1"/>
    <property type="molecule type" value="Genomic_DNA"/>
</dbReference>
<dbReference type="Proteomes" id="UP001148125">
    <property type="component" value="Unassembled WGS sequence"/>
</dbReference>
<gene>
    <name evidence="1" type="ORF">N7Z68_20245</name>
</gene>
<dbReference type="PANTHER" id="PTHR35276:SF1">
    <property type="entry name" value="TRNA (MNM(5)S(2)U34)-METHYLTRANSFERASE, CHLOROPLASTIC"/>
    <property type="match status" value="1"/>
</dbReference>
<dbReference type="CDD" id="cd02440">
    <property type="entry name" value="AdoMet_MTases"/>
    <property type="match status" value="1"/>
</dbReference>
<comment type="caution">
    <text evidence="1">The sequence shown here is derived from an EMBL/GenBank/DDBJ whole genome shotgun (WGS) entry which is preliminary data.</text>
</comment>
<name>A0ABT5VK47_9BACI</name>
<dbReference type="GO" id="GO:0008168">
    <property type="term" value="F:methyltransferase activity"/>
    <property type="evidence" value="ECO:0007669"/>
    <property type="project" value="UniProtKB-KW"/>
</dbReference>
<organism evidence="1 2">
    <name type="scientific">Alkalihalobacterium chitinilyticum</name>
    <dbReference type="NCBI Taxonomy" id="2980103"/>
    <lineage>
        <taxon>Bacteria</taxon>
        <taxon>Bacillati</taxon>
        <taxon>Bacillota</taxon>
        <taxon>Bacilli</taxon>
        <taxon>Bacillales</taxon>
        <taxon>Bacillaceae</taxon>
        <taxon>Alkalihalobacterium</taxon>
    </lineage>
</organism>
<dbReference type="Gene3D" id="3.40.50.150">
    <property type="entry name" value="Vaccinia Virus protein VP39"/>
    <property type="match status" value="1"/>
</dbReference>
<dbReference type="GO" id="GO:0032259">
    <property type="term" value="P:methylation"/>
    <property type="evidence" value="ECO:0007669"/>
    <property type="project" value="UniProtKB-KW"/>
</dbReference>
<accession>A0ABT5VK47</accession>
<evidence type="ECO:0000313" key="1">
    <source>
        <dbReference type="EMBL" id="MDE5415682.1"/>
    </source>
</evidence>
<dbReference type="Pfam" id="PF06962">
    <property type="entry name" value="rRNA_methylase"/>
    <property type="match status" value="1"/>
</dbReference>
<dbReference type="InterPro" id="IPR010719">
    <property type="entry name" value="MnmM_MeTrfase"/>
</dbReference>
<protein>
    <submittedName>
        <fullName evidence="1">Methyltransferase domain-containing protein</fullName>
    </submittedName>
</protein>
<keyword evidence="1" id="KW-0489">Methyltransferase</keyword>
<sequence length="190" mass="21417">MNIDGVLPFARILLEKVVHSGDIAIDCTAGNGHDTLFLAKRVGENGRVYAFDIQEQAIEKTKKRIQEHEVEEQVTLLHQSHDRLTDCIPEDHQGKVKGAIFNLGYLPGGDKEIVTKPDSTLSSIEQLFRMLDSGGIIVLVIYHGHEQGKLEKTAVLHYAEQLNQEKAHVLKYEFINQKNNPPFIIAIEKR</sequence>
<reference evidence="1" key="1">
    <citation type="submission" date="2024-05" db="EMBL/GenBank/DDBJ databases">
        <title>Alkalihalobacillus sp. strain MEB203 novel alkaliphilic bacterium from Lonar Lake, India.</title>
        <authorList>
            <person name="Joshi A."/>
            <person name="Thite S."/>
            <person name="Mengade P."/>
        </authorList>
    </citation>
    <scope>NUCLEOTIDE SEQUENCE</scope>
    <source>
        <strain evidence="1">MEB 203</strain>
    </source>
</reference>
<dbReference type="SUPFAM" id="SSF53335">
    <property type="entry name" value="S-adenosyl-L-methionine-dependent methyltransferases"/>
    <property type="match status" value="1"/>
</dbReference>
<keyword evidence="1" id="KW-0808">Transferase</keyword>
<proteinExistence type="predicted"/>
<dbReference type="RefSeq" id="WP_275120283.1">
    <property type="nucleotide sequence ID" value="NZ_JAOTPO010000019.1"/>
</dbReference>
<keyword evidence="2" id="KW-1185">Reference proteome</keyword>